<dbReference type="GO" id="GO:0032790">
    <property type="term" value="P:ribosome disassembly"/>
    <property type="evidence" value="ECO:0007669"/>
    <property type="project" value="TreeGrafter"/>
</dbReference>
<dbReference type="SUPFAM" id="SSF55315">
    <property type="entry name" value="L30e-like"/>
    <property type="match status" value="1"/>
</dbReference>
<dbReference type="GO" id="GO:0071025">
    <property type="term" value="P:RNA surveillance"/>
    <property type="evidence" value="ECO:0007669"/>
    <property type="project" value="InterPro"/>
</dbReference>
<dbReference type="Pfam" id="PF26356">
    <property type="entry name" value="Pelota_N"/>
    <property type="match status" value="1"/>
</dbReference>
<evidence type="ECO:0000256" key="6">
    <source>
        <dbReference type="ARBA" id="ARBA00022723"/>
    </source>
</evidence>
<evidence type="ECO:0000256" key="2">
    <source>
        <dbReference type="ARBA" id="ARBA00004496"/>
    </source>
</evidence>
<dbReference type="GeneID" id="42799313"/>
<dbReference type="SMART" id="SM01194">
    <property type="entry name" value="eRF1_1"/>
    <property type="match status" value="1"/>
</dbReference>
<sequence length="339" mass="38894">MRILEIDEKKNLIKLHVEDEDDLWILHLILEKGDIVIARTTRDVSIGKESRRIPMTVELQVDHTEFQQYTSRLRIHGIILDAPEKFGIKGAHHTINLDLGDEIMIIKEKWSEFSLEKIKRQAEKKGKLLIALVDFDEYLIAIPMAQGVRILQERSLPSPNKENEGIIEENAKEVAEEIKSYLNTLFTNVVILAGPGPFKEIVAKHLQNVKVYMDSVSSATRNGLNEILRRDVINQVYRDYELAEEVKVMEKIMENLSKDTGLIAYGKDDVKKAVEYGAVDTLLVIEDYLSADTREEIEPVLEDVERKKGRVMIVPKDSTIYYQVKNLTGIVALLRFRIN</sequence>
<keyword evidence="5 9" id="KW-0540">Nuclease</keyword>
<evidence type="ECO:0000256" key="8">
    <source>
        <dbReference type="ARBA" id="ARBA00022801"/>
    </source>
</evidence>
<evidence type="ECO:0000256" key="1">
    <source>
        <dbReference type="ARBA" id="ARBA00001968"/>
    </source>
</evidence>
<dbReference type="EMBL" id="CP045483">
    <property type="protein sequence ID" value="QGR20203.1"/>
    <property type="molecule type" value="Genomic_DNA"/>
</dbReference>
<dbReference type="EC" id="3.1.-.-" evidence="9"/>
<dbReference type="SUPFAM" id="SSF159065">
    <property type="entry name" value="Dom34/Pelota N-terminal domain-like"/>
    <property type="match status" value="1"/>
</dbReference>
<comment type="cofactor">
    <cofactor evidence="1 9">
        <name>a divalent metal cation</name>
        <dbReference type="ChEBI" id="CHEBI:60240"/>
    </cofactor>
</comment>
<name>A0A650CR06_9CREN</name>
<dbReference type="OrthoDB" id="31300at2157"/>
<dbReference type="GO" id="GO:0046872">
    <property type="term" value="F:metal ion binding"/>
    <property type="evidence" value="ECO:0007669"/>
    <property type="project" value="UniProtKB-UniRule"/>
</dbReference>
<protein>
    <recommendedName>
        <fullName evidence="9">Protein pelota homolog</fullName>
        <ecNumber evidence="9">3.1.-.-</ecNumber>
    </recommendedName>
</protein>
<dbReference type="InterPro" id="IPR004405">
    <property type="entry name" value="TF_pelota"/>
</dbReference>
<keyword evidence="12" id="KW-1185">Reference proteome</keyword>
<evidence type="ECO:0000313" key="12">
    <source>
        <dbReference type="Proteomes" id="UP000423396"/>
    </source>
</evidence>
<dbReference type="Proteomes" id="UP000423396">
    <property type="component" value="Chromosome"/>
</dbReference>
<dbReference type="HAMAP" id="MF_01853">
    <property type="entry name" value="PelO"/>
    <property type="match status" value="1"/>
</dbReference>
<evidence type="ECO:0000313" key="11">
    <source>
        <dbReference type="EMBL" id="QGR20203.1"/>
    </source>
</evidence>
<dbReference type="GO" id="GO:0016787">
    <property type="term" value="F:hydrolase activity"/>
    <property type="evidence" value="ECO:0007669"/>
    <property type="project" value="UniProtKB-KW"/>
</dbReference>
<evidence type="ECO:0000256" key="9">
    <source>
        <dbReference type="HAMAP-Rule" id="MF_01853"/>
    </source>
</evidence>
<keyword evidence="7 9" id="KW-0255">Endonuclease</keyword>
<dbReference type="GO" id="GO:0070481">
    <property type="term" value="P:nuclear-transcribed mRNA catabolic process, non-stop decay"/>
    <property type="evidence" value="ECO:0007669"/>
    <property type="project" value="InterPro"/>
</dbReference>
<dbReference type="Pfam" id="PF03465">
    <property type="entry name" value="eRF1_3"/>
    <property type="match status" value="1"/>
</dbReference>
<organism evidence="11 12">
    <name type="scientific">Stygiolobus azoricus</name>
    <dbReference type="NCBI Taxonomy" id="41675"/>
    <lineage>
        <taxon>Archaea</taxon>
        <taxon>Thermoproteota</taxon>
        <taxon>Thermoprotei</taxon>
        <taxon>Sulfolobales</taxon>
        <taxon>Sulfolobaceae</taxon>
        <taxon>Stygiolobus</taxon>
    </lineage>
</organism>
<dbReference type="Gene3D" id="2.30.30.870">
    <property type="entry name" value="Pelota, domain A"/>
    <property type="match status" value="1"/>
</dbReference>
<dbReference type="GO" id="GO:0005737">
    <property type="term" value="C:cytoplasm"/>
    <property type="evidence" value="ECO:0007669"/>
    <property type="project" value="UniProtKB-SubCell"/>
</dbReference>
<dbReference type="NCBIfam" id="TIGR00111">
    <property type="entry name" value="pelota"/>
    <property type="match status" value="1"/>
</dbReference>
<evidence type="ECO:0000256" key="5">
    <source>
        <dbReference type="ARBA" id="ARBA00022722"/>
    </source>
</evidence>
<gene>
    <name evidence="9" type="primary">pelA</name>
    <name evidence="11" type="ORF">D1868_09545</name>
</gene>
<dbReference type="PANTHER" id="PTHR10853:SF0">
    <property type="entry name" value="PROTEIN PELOTA HOMOLOG"/>
    <property type="match status" value="1"/>
</dbReference>
<evidence type="ECO:0000256" key="4">
    <source>
        <dbReference type="ARBA" id="ARBA00022490"/>
    </source>
</evidence>
<dbReference type="InterPro" id="IPR042226">
    <property type="entry name" value="eFR1_2_sf"/>
</dbReference>
<dbReference type="InterPro" id="IPR058547">
    <property type="entry name" value="Pelota_N"/>
</dbReference>
<dbReference type="InterPro" id="IPR005140">
    <property type="entry name" value="eRF1_Pelota-like_N"/>
</dbReference>
<comment type="function">
    <text evidence="9">May function in recognizing stalled ribosomes, interact with stem-loop structures in stalled mRNA molecules, and effect endonucleolytic cleavage of the mRNA. May play a role in the release non-functional ribosomes and degradation of damaged mRNAs. Has endoribonuclease activity.</text>
</comment>
<evidence type="ECO:0000256" key="7">
    <source>
        <dbReference type="ARBA" id="ARBA00022759"/>
    </source>
</evidence>
<keyword evidence="4 9" id="KW-0963">Cytoplasm</keyword>
<dbReference type="PANTHER" id="PTHR10853">
    <property type="entry name" value="PELOTA"/>
    <property type="match status" value="1"/>
</dbReference>
<comment type="domain">
    <text evidence="9">The N-terminal domain has the RNA-binding Sm fold. It harbors the endoribonuclease activity.</text>
</comment>
<evidence type="ECO:0000256" key="3">
    <source>
        <dbReference type="ARBA" id="ARBA00009504"/>
    </source>
</evidence>
<dbReference type="Gene3D" id="3.30.1330.30">
    <property type="match status" value="1"/>
</dbReference>
<dbReference type="InterPro" id="IPR038069">
    <property type="entry name" value="Pelota/DOM34_N"/>
</dbReference>
<feature type="domain" description="eRF1/Pelota-like N-terminal" evidence="10">
    <location>
        <begin position="1"/>
        <end position="123"/>
    </location>
</feature>
<dbReference type="InterPro" id="IPR029064">
    <property type="entry name" value="Ribosomal_eL30-like_sf"/>
</dbReference>
<dbReference type="GO" id="GO:0070651">
    <property type="term" value="P:nonfunctional rRNA decay"/>
    <property type="evidence" value="ECO:0007669"/>
    <property type="project" value="TreeGrafter"/>
</dbReference>
<dbReference type="KEGG" id="sazo:D1868_09545"/>
<dbReference type="SUPFAM" id="SSF53137">
    <property type="entry name" value="Translational machinery components"/>
    <property type="match status" value="1"/>
</dbReference>
<dbReference type="InterPro" id="IPR005142">
    <property type="entry name" value="eRF1_3"/>
</dbReference>
<keyword evidence="6 9" id="KW-0479">Metal-binding</keyword>
<dbReference type="InterPro" id="IPR023521">
    <property type="entry name" value="Pelota_arc"/>
</dbReference>
<comment type="subcellular location">
    <subcellularLocation>
        <location evidence="2 9">Cytoplasm</location>
    </subcellularLocation>
</comment>
<proteinExistence type="inferred from homology"/>
<dbReference type="RefSeq" id="WP_156007652.1">
    <property type="nucleotide sequence ID" value="NZ_CP045483.1"/>
</dbReference>
<accession>A0A650CR06</accession>
<reference evidence="11 12" key="1">
    <citation type="submission" date="2019-10" db="EMBL/GenBank/DDBJ databases">
        <title>Genome Sequences from Six Type Strain Members of the Archaeal Family Sulfolobaceae: Acidianus ambivalens, Acidianus infernus, Metallosphaera prunae, Stygiolobus azoricus, Sulfolobus metallicus, and Sulfurisphaera ohwakuensis.</title>
        <authorList>
            <person name="Counts J.A."/>
            <person name="Kelly R.M."/>
        </authorList>
    </citation>
    <scope>NUCLEOTIDE SEQUENCE [LARGE SCALE GENOMIC DNA]</scope>
    <source>
        <strain evidence="11 12">FC6</strain>
    </source>
</reference>
<comment type="subunit">
    <text evidence="9">Monomer.</text>
</comment>
<keyword evidence="8 9" id="KW-0378">Hydrolase</keyword>
<dbReference type="GO" id="GO:0004519">
    <property type="term" value="F:endonuclease activity"/>
    <property type="evidence" value="ECO:0007669"/>
    <property type="project" value="UniProtKB-UniRule"/>
</dbReference>
<dbReference type="AlphaFoldDB" id="A0A650CR06"/>
<dbReference type="FunFam" id="2.30.30.870:FF:000002">
    <property type="entry name" value="Protein pelota homolog"/>
    <property type="match status" value="1"/>
</dbReference>
<dbReference type="Gene3D" id="3.30.420.60">
    <property type="entry name" value="eRF1 domain 2"/>
    <property type="match status" value="1"/>
</dbReference>
<comment type="similarity">
    <text evidence="3 9">Belongs to the eukaryotic release factor 1 family. Pelota subfamily.</text>
</comment>
<evidence type="ECO:0000259" key="10">
    <source>
        <dbReference type="SMART" id="SM01194"/>
    </source>
</evidence>
<dbReference type="GO" id="GO:0070966">
    <property type="term" value="P:nuclear-transcribed mRNA catabolic process, no-go decay"/>
    <property type="evidence" value="ECO:0007669"/>
    <property type="project" value="InterPro"/>
</dbReference>